<comment type="caution">
    <text evidence="1">The sequence shown here is derived from an EMBL/GenBank/DDBJ whole genome shotgun (WGS) entry which is preliminary data.</text>
</comment>
<sequence length="94" mass="11181">MSYVIVTAYEVELYFFESHHLKDKRRVLKSLIQRGRQRFGLSISEVDHLDHWQTGTIGLAIVSNSDSHNERIIDRFLKAIEEWYPVEITKLSRY</sequence>
<dbReference type="Proteomes" id="UP000235682">
    <property type="component" value="Unassembled WGS sequence"/>
</dbReference>
<dbReference type="PANTHER" id="PTHR36441">
    <property type="entry name" value="HYPOTHETICAL CYTOSOLIC PROTEIN"/>
    <property type="match status" value="1"/>
</dbReference>
<dbReference type="Gene3D" id="3.30.70.1120">
    <property type="entry name" value="TT1725-like"/>
    <property type="match status" value="1"/>
</dbReference>
<proteinExistence type="predicted"/>
<dbReference type="EMBL" id="PNHE01000002">
    <property type="protein sequence ID" value="PMC59054.1"/>
    <property type="molecule type" value="Genomic_DNA"/>
</dbReference>
<dbReference type="OrthoDB" id="9809023at2"/>
<dbReference type="InterPro" id="IPR036746">
    <property type="entry name" value="TT1725-like_sf"/>
</dbReference>
<keyword evidence="2" id="KW-1185">Reference proteome</keyword>
<dbReference type="PANTHER" id="PTHR36441:SF1">
    <property type="entry name" value="DUF503 DOMAIN-CONTAINING PROTEIN"/>
    <property type="match status" value="1"/>
</dbReference>
<protein>
    <submittedName>
        <fullName evidence="1">DUF503 domain-containing protein</fullName>
    </submittedName>
</protein>
<name>A0A2N6SPQ0_9LACT</name>
<dbReference type="AlphaFoldDB" id="A0A2N6SPQ0"/>
<reference evidence="1 2" key="1">
    <citation type="submission" date="2017-09" db="EMBL/GenBank/DDBJ databases">
        <title>Bacterial strain isolated from the female urinary microbiota.</title>
        <authorList>
            <person name="Thomas-White K."/>
            <person name="Kumar N."/>
            <person name="Forster S."/>
            <person name="Putonti C."/>
            <person name="Lawley T."/>
            <person name="Wolfe A.J."/>
        </authorList>
    </citation>
    <scope>NUCLEOTIDE SEQUENCE [LARGE SCALE GENOMIC DNA]</scope>
    <source>
        <strain evidence="1 2">UMB0852</strain>
    </source>
</reference>
<dbReference type="InterPro" id="IPR007546">
    <property type="entry name" value="DUF503"/>
</dbReference>
<organism evidence="1 2">
    <name type="scientific">Dolosicoccus paucivorans</name>
    <dbReference type="NCBI Taxonomy" id="84521"/>
    <lineage>
        <taxon>Bacteria</taxon>
        <taxon>Bacillati</taxon>
        <taxon>Bacillota</taxon>
        <taxon>Bacilli</taxon>
        <taxon>Lactobacillales</taxon>
        <taxon>Aerococcaceae</taxon>
        <taxon>Dolosicoccus</taxon>
    </lineage>
</organism>
<dbReference type="SUPFAM" id="SSF103007">
    <property type="entry name" value="Hypothetical protein TT1725"/>
    <property type="match status" value="1"/>
</dbReference>
<dbReference type="RefSeq" id="WP_102227658.1">
    <property type="nucleotide sequence ID" value="NZ_PNHE01000002.1"/>
</dbReference>
<gene>
    <name evidence="1" type="ORF">CJ205_00900</name>
</gene>
<dbReference type="Pfam" id="PF04456">
    <property type="entry name" value="DUF503"/>
    <property type="match status" value="1"/>
</dbReference>
<evidence type="ECO:0000313" key="2">
    <source>
        <dbReference type="Proteomes" id="UP000235682"/>
    </source>
</evidence>
<evidence type="ECO:0000313" key="1">
    <source>
        <dbReference type="EMBL" id="PMC59054.1"/>
    </source>
</evidence>
<accession>A0A2N6SPQ0</accession>